<dbReference type="EMBL" id="CP011971">
    <property type="protein sequence ID" value="AMN45877.1"/>
    <property type="molecule type" value="Genomic_DNA"/>
</dbReference>
<dbReference type="GO" id="GO:0006107">
    <property type="term" value="P:oxaloacetate metabolic process"/>
    <property type="evidence" value="ECO:0007669"/>
    <property type="project" value="UniProtKB-UniRule"/>
</dbReference>
<dbReference type="RefSeq" id="WP_066918236.1">
    <property type="nucleotide sequence ID" value="NZ_CP011971.1"/>
</dbReference>
<reference evidence="10 11" key="1">
    <citation type="submission" date="2015-06" db="EMBL/GenBank/DDBJ databases">
        <title>A Comprehensive Approach to Explore the Metabolic and Phylogenetic Diversity of Bacterial Steroid Degradation in the Environment: Testosterone as an Example.</title>
        <authorList>
            <person name="Yang F.-C."/>
            <person name="Chen Y.-L."/>
            <person name="Yu C.-P."/>
            <person name="Tang S.-L."/>
            <person name="Wang P.-H."/>
            <person name="Ismail W."/>
            <person name="Wang C.-H."/>
            <person name="Yang C.-Y."/>
            <person name="Chiang Y.-R."/>
        </authorList>
    </citation>
    <scope>NUCLEOTIDE SEQUENCE [LARGE SCALE GENOMIC DNA]</scope>
    <source>
        <strain evidence="10 11">DSM 18526</strain>
    </source>
</reference>
<dbReference type="OrthoDB" id="9768133at2"/>
<feature type="active site" evidence="9">
    <location>
        <position position="148"/>
    </location>
</feature>
<evidence type="ECO:0000313" key="10">
    <source>
        <dbReference type="EMBL" id="AMN45877.1"/>
    </source>
</evidence>
<dbReference type="InterPro" id="IPR015813">
    <property type="entry name" value="Pyrv/PenolPyrv_kinase-like_dom"/>
</dbReference>
<dbReference type="InterPro" id="IPR021135">
    <property type="entry name" value="PEP_COase"/>
</dbReference>
<comment type="function">
    <text evidence="1 9">Forms oxaloacetate, a four-carbon dicarboxylic acid source for the tricarboxylic acid cycle.</text>
</comment>
<proteinExistence type="inferred from homology"/>
<evidence type="ECO:0000313" key="11">
    <source>
        <dbReference type="Proteomes" id="UP000070250"/>
    </source>
</evidence>
<evidence type="ECO:0000256" key="9">
    <source>
        <dbReference type="HAMAP-Rule" id="MF_00595"/>
    </source>
</evidence>
<dbReference type="GO" id="GO:0008964">
    <property type="term" value="F:phosphoenolpyruvate carboxylase activity"/>
    <property type="evidence" value="ECO:0007669"/>
    <property type="project" value="UniProtKB-UniRule"/>
</dbReference>
<keyword evidence="10" id="KW-0670">Pyruvate</keyword>
<evidence type="ECO:0000256" key="7">
    <source>
        <dbReference type="ARBA" id="ARBA00023300"/>
    </source>
</evidence>
<dbReference type="STRING" id="465721.ACG33_01880"/>
<evidence type="ECO:0000256" key="3">
    <source>
        <dbReference type="ARBA" id="ARBA00012305"/>
    </source>
</evidence>
<comment type="catalytic activity">
    <reaction evidence="8 9">
        <text>oxaloacetate + phosphate = phosphoenolpyruvate + hydrogencarbonate</text>
        <dbReference type="Rhea" id="RHEA:28370"/>
        <dbReference type="ChEBI" id="CHEBI:16452"/>
        <dbReference type="ChEBI" id="CHEBI:17544"/>
        <dbReference type="ChEBI" id="CHEBI:43474"/>
        <dbReference type="ChEBI" id="CHEBI:58702"/>
        <dbReference type="EC" id="4.1.1.31"/>
    </reaction>
</comment>
<feature type="active site" evidence="9">
    <location>
        <position position="573"/>
    </location>
</feature>
<dbReference type="Pfam" id="PF00311">
    <property type="entry name" value="PEPcase"/>
    <property type="match status" value="1"/>
</dbReference>
<comment type="subunit">
    <text evidence="9">Homotetramer.</text>
</comment>
<dbReference type="GO" id="GO:0000287">
    <property type="term" value="F:magnesium ion binding"/>
    <property type="evidence" value="ECO:0007669"/>
    <property type="project" value="UniProtKB-UniRule"/>
</dbReference>
<evidence type="ECO:0000256" key="4">
    <source>
        <dbReference type="ARBA" id="ARBA00022419"/>
    </source>
</evidence>
<organism evidence="10 11">
    <name type="scientific">Steroidobacter denitrificans</name>
    <dbReference type="NCBI Taxonomy" id="465721"/>
    <lineage>
        <taxon>Bacteria</taxon>
        <taxon>Pseudomonadati</taxon>
        <taxon>Pseudomonadota</taxon>
        <taxon>Gammaproteobacteria</taxon>
        <taxon>Steroidobacterales</taxon>
        <taxon>Steroidobacteraceae</taxon>
        <taxon>Steroidobacter</taxon>
    </lineage>
</organism>
<dbReference type="Proteomes" id="UP000070250">
    <property type="component" value="Chromosome"/>
</dbReference>
<evidence type="ECO:0000256" key="1">
    <source>
        <dbReference type="ARBA" id="ARBA00003670"/>
    </source>
</evidence>
<dbReference type="PRINTS" id="PR00150">
    <property type="entry name" value="PEPCARBXLASE"/>
</dbReference>
<dbReference type="HAMAP" id="MF_00595">
    <property type="entry name" value="PEPcase_type1"/>
    <property type="match status" value="1"/>
</dbReference>
<dbReference type="PATRIC" id="fig|465721.4.peg.411"/>
<keyword evidence="11" id="KW-1185">Reference proteome</keyword>
<evidence type="ECO:0000256" key="5">
    <source>
        <dbReference type="ARBA" id="ARBA00022842"/>
    </source>
</evidence>
<dbReference type="Gene3D" id="1.20.1440.90">
    <property type="entry name" value="Phosphoenolpyruvate/pyruvate domain"/>
    <property type="match status" value="1"/>
</dbReference>
<accession>A0A127F629</accession>
<protein>
    <recommendedName>
        <fullName evidence="4 9">Phosphoenolpyruvate carboxylase</fullName>
        <shortName evidence="9">PEPC</shortName>
        <shortName evidence="9">PEPCase</shortName>
        <ecNumber evidence="3 9">4.1.1.31</ecNumber>
    </recommendedName>
</protein>
<keyword evidence="5 9" id="KW-0460">Magnesium</keyword>
<dbReference type="PANTHER" id="PTHR30523:SF6">
    <property type="entry name" value="PHOSPHOENOLPYRUVATE CARBOXYLASE"/>
    <property type="match status" value="1"/>
</dbReference>
<dbReference type="KEGG" id="sdf:ACG33_01880"/>
<dbReference type="GO" id="GO:0006099">
    <property type="term" value="P:tricarboxylic acid cycle"/>
    <property type="evidence" value="ECO:0007669"/>
    <property type="project" value="InterPro"/>
</dbReference>
<dbReference type="GO" id="GO:0005829">
    <property type="term" value="C:cytosol"/>
    <property type="evidence" value="ECO:0007669"/>
    <property type="project" value="TreeGrafter"/>
</dbReference>
<name>A0A127F629_STEDE</name>
<comment type="similarity">
    <text evidence="2 9">Belongs to the PEPCase type 1 family.</text>
</comment>
<dbReference type="PANTHER" id="PTHR30523">
    <property type="entry name" value="PHOSPHOENOLPYRUVATE CARBOXYLASE"/>
    <property type="match status" value="1"/>
</dbReference>
<comment type="cofactor">
    <cofactor evidence="9">
        <name>Mg(2+)</name>
        <dbReference type="ChEBI" id="CHEBI:18420"/>
    </cofactor>
</comment>
<dbReference type="SUPFAM" id="SSF51621">
    <property type="entry name" value="Phosphoenolpyruvate/pyruvate domain"/>
    <property type="match status" value="1"/>
</dbReference>
<gene>
    <name evidence="9" type="primary">ppc</name>
    <name evidence="10" type="ORF">ACG33_01880</name>
</gene>
<keyword evidence="6 9" id="KW-0456">Lyase</keyword>
<evidence type="ECO:0000256" key="2">
    <source>
        <dbReference type="ARBA" id="ARBA00008346"/>
    </source>
</evidence>
<evidence type="ECO:0000256" key="6">
    <source>
        <dbReference type="ARBA" id="ARBA00023239"/>
    </source>
</evidence>
<evidence type="ECO:0000256" key="8">
    <source>
        <dbReference type="ARBA" id="ARBA00048995"/>
    </source>
</evidence>
<dbReference type="GO" id="GO:0015977">
    <property type="term" value="P:carbon fixation"/>
    <property type="evidence" value="ECO:0007669"/>
    <property type="project" value="UniProtKB-UniRule"/>
</dbReference>
<sequence length="910" mass="102842">MSRADIIFPPKDAELREDVHILGMLVGEMIQEQGGEALFQAVEQDRQAAIARRDGDAEGALELSVRTRDVPTTEAGELVRAFSTWFEMVNMAEKVHRIRRRRQYLNEGIVQPGGIQAAIMRLKESGLDLAGLRQLLLELWIEPVFAAHPTESTRRTILRKQQRIALLLLRRLGLSHTAALGETRRLLERIRAEITSGWQTADNSRERLTVADEREHVLFFIAEVLYEIVPAFYEELEAAIKEAYGEQSGDFEVPEILRFGSWVGGDMDGNPNVNAKTIRETIARHQQIIVNRYFLECQSLAEALSQSETRIGISDALRARIDHYRVLLPGTANLAPARRDRMPYRLFLAQVLERLRATYDGRANHYESAADFLADLALIAQSLEANKGLHAGLFQVRRLIRRVRTFGFHLATLDIRQSAHVHRGVIEHGLADPQWSAYTCEQRTRQLCEALERDVGPSRTLDPRGRRSVWVLETVAHILHRYGADAIGPYVVSHARDVDDILSVLLLARWADTADRHSGDLPVDIAPMFESGAALEACGEIMGRLFREPVYRRHLLGRGNRQYVMIGYSASNKESGIIMSRWRLRQAQEALFAAADGAGIDLTLFHDQGDAIDRGGGRTEILVRGGPDGARRGRLRITEQGELINEKYGLHPIALRVFEQAFNALSLSRGGIMPPERVDPRWREAMDALGTLSAQAYRSLIYDSAGFPEFFRQLTPIDVIEHMQIGSRTGWRPRVPGQPAGIAELRSSAWWHAWSQCRYMLPAWFGAGSALAQVMQAQGLSVLREMYEQWFFFTNLIDDIERSLARADLEIAAVYEGLVDIELRRFTAVLRAEYEKSREQVLRLRGTARLLDGEPTVQRSIMLRNPYIDPMHLVQVDLLRRWRAGERKDHELRGVLLATVSGISQGLQGA</sequence>
<dbReference type="EC" id="4.1.1.31" evidence="3 9"/>
<keyword evidence="7 9" id="KW-0120">Carbon dioxide fixation</keyword>
<dbReference type="InterPro" id="IPR022805">
    <property type="entry name" value="PEP_COase_bac/pln-type"/>
</dbReference>
<dbReference type="AlphaFoldDB" id="A0A127F629"/>